<dbReference type="AlphaFoldDB" id="B6HCT2"/>
<gene>
    <name evidence="2" type="ORF">Pc18g06600</name>
    <name evidence="2" type="ORF">PCH_Pc18g06600</name>
</gene>
<dbReference type="EMBL" id="AM920433">
    <property type="protein sequence ID" value="CAP94884.1"/>
    <property type="molecule type" value="Genomic_DNA"/>
</dbReference>
<feature type="region of interest" description="Disordered" evidence="1">
    <location>
        <begin position="48"/>
        <end position="107"/>
    </location>
</feature>
<proteinExistence type="predicted"/>
<reference evidence="2 3" key="1">
    <citation type="journal article" date="2008" name="Nat. Biotechnol.">
        <title>Genome sequencing and analysis of the filamentous fungus Penicillium chrysogenum.</title>
        <authorList>
            <person name="van den Berg M.A."/>
            <person name="Albang R."/>
            <person name="Albermann K."/>
            <person name="Badger J.H."/>
            <person name="Daran J.-M."/>
            <person name="Driessen A.J.M."/>
            <person name="Garcia-Estrada C."/>
            <person name="Fedorova N.D."/>
            <person name="Harris D.M."/>
            <person name="Heijne W.H.M."/>
            <person name="Joardar V.S."/>
            <person name="Kiel J.A.K.W."/>
            <person name="Kovalchuk A."/>
            <person name="Martin J.F."/>
            <person name="Nierman W.C."/>
            <person name="Nijland J.G."/>
            <person name="Pronk J.T."/>
            <person name="Roubos J.A."/>
            <person name="van der Klei I.J."/>
            <person name="van Peij N.N.M.E."/>
            <person name="Veenhuis M."/>
            <person name="von Doehren H."/>
            <person name="Wagner C."/>
            <person name="Wortman J.R."/>
            <person name="Bovenberg R.A.L."/>
        </authorList>
    </citation>
    <scope>NUCLEOTIDE SEQUENCE [LARGE SCALE GENOMIC DNA]</scope>
    <source>
        <strain evidence="3">ATCC 28089 / DSM 1075 / NRRL 1951 / Wisconsin 54-1255</strain>
    </source>
</reference>
<keyword evidence="3" id="KW-1185">Reference proteome</keyword>
<protein>
    <submittedName>
        <fullName evidence="2">Uncharacterized protein</fullName>
    </submittedName>
</protein>
<organism evidence="2 3">
    <name type="scientific">Penicillium rubens (strain ATCC 28089 / DSM 1075 / NRRL 1951 / Wisconsin 54-1255)</name>
    <name type="common">Penicillium chrysogenum</name>
    <dbReference type="NCBI Taxonomy" id="500485"/>
    <lineage>
        <taxon>Eukaryota</taxon>
        <taxon>Fungi</taxon>
        <taxon>Dikarya</taxon>
        <taxon>Ascomycota</taxon>
        <taxon>Pezizomycotina</taxon>
        <taxon>Eurotiomycetes</taxon>
        <taxon>Eurotiomycetidae</taxon>
        <taxon>Eurotiales</taxon>
        <taxon>Aspergillaceae</taxon>
        <taxon>Penicillium</taxon>
        <taxon>Penicillium chrysogenum species complex</taxon>
    </lineage>
</organism>
<dbReference type="HOGENOM" id="CLU_442859_0_0_1"/>
<accession>B6HCT2</accession>
<evidence type="ECO:0000313" key="2">
    <source>
        <dbReference type="EMBL" id="CAP94884.1"/>
    </source>
</evidence>
<evidence type="ECO:0000313" key="3">
    <source>
        <dbReference type="Proteomes" id="UP000000724"/>
    </source>
</evidence>
<sequence length="617" mass="68868">MPVSEAETISALRVLLKSSKEILQAHRDLTLQTLEQVRSVLAVKSHNNTTASSNIQAEPLPFCNNENLENHSSRQLGESSYSPASVLEEQSHAAADPTERNHDADPETLNALAQVNTRKRKREPALETRLAKLLQAIEKHLPKFVEFSQNTSSLFDLFDNVQGRGSFYMRLDHIKRIDGNKTPSEKERLLKGLCQVSLAREFTAWERERGWSTRVDQLYSQICGSEVQRSKKRQGKISQYLRDIGCCDTDRSVANKALCQGTIQLLFKRLTEEALGDSAPEEVTGGLFSVVAVFEFHRFQLLTVEQLPQLIDFLIPKDVHLGSRDYAHSHRSLRSSFHSVKEAAAWSESLQSDFESYCRANCLAMRDTLYQSEAQTEKNGSPKANTTQVEQVLPSNGLDHSTPTSTEDRSQMVFSGNLDEPLISEVHQPSRSNEHLDESHEFGDNSTILHQDQRTRQFGASRNQQGTIQSTWSMGEVITDSASTLPHVQSQTITHDVNRAVQPEPGTMATVHPSAFPQFILPSSIDTVVPSTSPQFYLPRSMDIETDILYSDFFPGTVDTILSSNFPQFTPYAATHSTMDQNYGNGNIRTDAASSNCPTQAQRFSPYAGAVETLIST</sequence>
<dbReference type="OrthoDB" id="4368447at2759"/>
<dbReference type="Proteomes" id="UP000000724">
    <property type="component" value="Contig Pc00c18"/>
</dbReference>
<evidence type="ECO:0000256" key="1">
    <source>
        <dbReference type="SAM" id="MobiDB-lite"/>
    </source>
</evidence>
<feature type="compositionally biased region" description="Polar residues" evidence="1">
    <location>
        <begin position="73"/>
        <end position="83"/>
    </location>
</feature>
<dbReference type="eggNOG" id="ENOG502RP2C">
    <property type="taxonomic scope" value="Eukaryota"/>
</dbReference>
<name>B6HCT2_PENRW</name>
<dbReference type="VEuPathDB" id="FungiDB:PCH_Pc18g06600"/>
<dbReference type="STRING" id="500485.B6HCT2"/>